<evidence type="ECO:0008006" key="4">
    <source>
        <dbReference type="Google" id="ProtNLM"/>
    </source>
</evidence>
<dbReference type="AlphaFoldDB" id="A0A5K1U8E1"/>
<dbReference type="VEuPathDB" id="AmoebaDB:EHI5A_126760"/>
<gene>
    <name evidence="2" type="ORF">CL6EHI_097600</name>
</gene>
<keyword evidence="1" id="KW-1133">Transmembrane helix</keyword>
<dbReference type="VEuPathDB" id="AmoebaDB:KM1_151120"/>
<evidence type="ECO:0000313" key="3">
    <source>
        <dbReference type="Proteomes" id="UP000078387"/>
    </source>
</evidence>
<keyword evidence="1" id="KW-0812">Transmembrane</keyword>
<dbReference type="OMA" id="TSTHETC"/>
<dbReference type="VEuPathDB" id="AmoebaDB:EHI7A_082750"/>
<proteinExistence type="predicted"/>
<evidence type="ECO:0000313" key="2">
    <source>
        <dbReference type="EMBL" id="GAT98146.1"/>
    </source>
</evidence>
<keyword evidence="1" id="KW-0472">Membrane</keyword>
<sequence length="209" mass="23909">MGEHQRITPRVYFSLLIIFMALYSIFIGTTIYSNGTTQQPSKKLPSKYMFLLTNVIVGICEIFIGLFGIIAFSVRGKYFLILLLVGVIISTFLLFIITSFYGITSIRFDYLDTMGSDNMITIEYENNCCGWKTLKLYGCGSSIDSQETCYSLTGVGYEKLLKSTFSNLLFQLLFFVFYLIEVIGELNQLRNKQKEDDLYAEPFIDPDNE</sequence>
<protein>
    <recommendedName>
        <fullName evidence="4">Tetraspanin family protein</fullName>
    </recommendedName>
</protein>
<reference evidence="2 3" key="1">
    <citation type="submission" date="2016-05" db="EMBL/GenBank/DDBJ databases">
        <title>First whole genome sequencing of Entamoeba histolytica HM1:IMSS-clone-6.</title>
        <authorList>
            <person name="Mukherjee Avik.K."/>
            <person name="Izumyama S."/>
            <person name="Nakada-Tsukui K."/>
            <person name="Nozaki T."/>
        </authorList>
    </citation>
    <scope>NUCLEOTIDE SEQUENCE [LARGE SCALE GENOMIC DNA]</scope>
    <source>
        <strain evidence="2 3">HM1:IMSS clone 6</strain>
    </source>
</reference>
<comment type="caution">
    <text evidence="2">The sequence shown here is derived from an EMBL/GenBank/DDBJ whole genome shotgun (WGS) entry which is preliminary data.</text>
</comment>
<accession>A0A5K1U8E1</accession>
<feature type="transmembrane region" description="Helical" evidence="1">
    <location>
        <begin position="12"/>
        <end position="33"/>
    </location>
</feature>
<dbReference type="VEuPathDB" id="AmoebaDB:EHI_097600"/>
<dbReference type="VEuPathDB" id="AmoebaDB:EHI8A_084550"/>
<organism evidence="2 3">
    <name type="scientific">Entamoeba histolytica</name>
    <dbReference type="NCBI Taxonomy" id="5759"/>
    <lineage>
        <taxon>Eukaryota</taxon>
        <taxon>Amoebozoa</taxon>
        <taxon>Evosea</taxon>
        <taxon>Archamoebae</taxon>
        <taxon>Mastigamoebida</taxon>
        <taxon>Entamoebidae</taxon>
        <taxon>Entamoeba</taxon>
    </lineage>
</organism>
<feature type="transmembrane region" description="Helical" evidence="1">
    <location>
        <begin position="79"/>
        <end position="103"/>
    </location>
</feature>
<evidence type="ECO:0000256" key="1">
    <source>
        <dbReference type="SAM" id="Phobius"/>
    </source>
</evidence>
<dbReference type="Proteomes" id="UP000078387">
    <property type="component" value="Unassembled WGS sequence"/>
</dbReference>
<name>A0A5K1U8E1_ENTHI</name>
<feature type="transmembrane region" description="Helical" evidence="1">
    <location>
        <begin position="48"/>
        <end position="72"/>
    </location>
</feature>
<feature type="transmembrane region" description="Helical" evidence="1">
    <location>
        <begin position="165"/>
        <end position="184"/>
    </location>
</feature>
<dbReference type="EMBL" id="BDEQ01000001">
    <property type="protein sequence ID" value="GAT98146.1"/>
    <property type="molecule type" value="Genomic_DNA"/>
</dbReference>